<dbReference type="PRINTS" id="PR01415">
    <property type="entry name" value="ANKYRIN"/>
</dbReference>
<dbReference type="SMART" id="SM00248">
    <property type="entry name" value="ANK"/>
    <property type="match status" value="6"/>
</dbReference>
<dbReference type="Proteomes" id="UP001172102">
    <property type="component" value="Unassembled WGS sequence"/>
</dbReference>
<keyword evidence="5" id="KW-1185">Reference proteome</keyword>
<gene>
    <name evidence="4" type="ORF">B0H67DRAFT_555927</name>
</gene>
<accession>A0AA40DU90</accession>
<keyword evidence="2 3" id="KW-0040">ANK repeat</keyword>
<dbReference type="PANTHER" id="PTHR24198">
    <property type="entry name" value="ANKYRIN REPEAT AND PROTEIN KINASE DOMAIN-CONTAINING PROTEIN"/>
    <property type="match status" value="1"/>
</dbReference>
<dbReference type="SUPFAM" id="SSF48403">
    <property type="entry name" value="Ankyrin repeat"/>
    <property type="match status" value="1"/>
</dbReference>
<dbReference type="Pfam" id="PF00023">
    <property type="entry name" value="Ank"/>
    <property type="match status" value="2"/>
</dbReference>
<dbReference type="Pfam" id="PF12796">
    <property type="entry name" value="Ank_2"/>
    <property type="match status" value="1"/>
</dbReference>
<evidence type="ECO:0000256" key="2">
    <source>
        <dbReference type="ARBA" id="ARBA00023043"/>
    </source>
</evidence>
<dbReference type="InterPro" id="IPR036770">
    <property type="entry name" value="Ankyrin_rpt-contain_sf"/>
</dbReference>
<protein>
    <submittedName>
        <fullName evidence="4">Ankyrin repeat-containing domain protein</fullName>
    </submittedName>
</protein>
<feature type="repeat" description="ANK" evidence="3">
    <location>
        <begin position="233"/>
        <end position="265"/>
    </location>
</feature>
<dbReference type="PROSITE" id="PS50088">
    <property type="entry name" value="ANK_REPEAT"/>
    <property type="match status" value="2"/>
</dbReference>
<dbReference type="InterPro" id="IPR002110">
    <property type="entry name" value="Ankyrin_rpt"/>
</dbReference>
<evidence type="ECO:0000256" key="1">
    <source>
        <dbReference type="ARBA" id="ARBA00022737"/>
    </source>
</evidence>
<name>A0AA40DU90_9PEZI</name>
<feature type="repeat" description="ANK" evidence="3">
    <location>
        <begin position="173"/>
        <end position="205"/>
    </location>
</feature>
<dbReference type="PROSITE" id="PS50297">
    <property type="entry name" value="ANK_REP_REGION"/>
    <property type="match status" value="2"/>
</dbReference>
<evidence type="ECO:0000256" key="3">
    <source>
        <dbReference type="PROSITE-ProRule" id="PRU00023"/>
    </source>
</evidence>
<reference evidence="4" key="1">
    <citation type="submission" date="2023-06" db="EMBL/GenBank/DDBJ databases">
        <title>Genome-scale phylogeny and comparative genomics of the fungal order Sordariales.</title>
        <authorList>
            <consortium name="Lawrence Berkeley National Laboratory"/>
            <person name="Hensen N."/>
            <person name="Bonometti L."/>
            <person name="Westerberg I."/>
            <person name="Brannstrom I.O."/>
            <person name="Guillou S."/>
            <person name="Cros-Aarteil S."/>
            <person name="Calhoun S."/>
            <person name="Haridas S."/>
            <person name="Kuo A."/>
            <person name="Mondo S."/>
            <person name="Pangilinan J."/>
            <person name="Riley R."/>
            <person name="Labutti K."/>
            <person name="Andreopoulos B."/>
            <person name="Lipzen A."/>
            <person name="Chen C."/>
            <person name="Yanf M."/>
            <person name="Daum C."/>
            <person name="Ng V."/>
            <person name="Clum A."/>
            <person name="Steindorff A."/>
            <person name="Ohm R."/>
            <person name="Martin F."/>
            <person name="Silar P."/>
            <person name="Natvig D."/>
            <person name="Lalanne C."/>
            <person name="Gautier V."/>
            <person name="Ament-Velasquez S.L."/>
            <person name="Kruys A."/>
            <person name="Hutchinson M.I."/>
            <person name="Powell A.J."/>
            <person name="Barry K."/>
            <person name="Miller A.N."/>
            <person name="Grigoriev I.V."/>
            <person name="Debuchy R."/>
            <person name="Gladieux P."/>
            <person name="Thoren M.H."/>
            <person name="Johannesson H."/>
        </authorList>
    </citation>
    <scope>NUCLEOTIDE SEQUENCE</scope>
    <source>
        <strain evidence="4">SMH4607-1</strain>
    </source>
</reference>
<dbReference type="EMBL" id="JAUKUA010000005">
    <property type="protein sequence ID" value="KAK0712053.1"/>
    <property type="molecule type" value="Genomic_DNA"/>
</dbReference>
<comment type="caution">
    <text evidence="4">The sequence shown here is derived from an EMBL/GenBank/DDBJ whole genome shotgun (WGS) entry which is preliminary data.</text>
</comment>
<evidence type="ECO:0000313" key="5">
    <source>
        <dbReference type="Proteomes" id="UP001172102"/>
    </source>
</evidence>
<dbReference type="AlphaFoldDB" id="A0AA40DU90"/>
<organism evidence="4 5">
    <name type="scientific">Lasiosphaeris hirsuta</name>
    <dbReference type="NCBI Taxonomy" id="260670"/>
    <lineage>
        <taxon>Eukaryota</taxon>
        <taxon>Fungi</taxon>
        <taxon>Dikarya</taxon>
        <taxon>Ascomycota</taxon>
        <taxon>Pezizomycotina</taxon>
        <taxon>Sordariomycetes</taxon>
        <taxon>Sordariomycetidae</taxon>
        <taxon>Sordariales</taxon>
        <taxon>Lasiosphaeriaceae</taxon>
        <taxon>Lasiosphaeris</taxon>
    </lineage>
</organism>
<dbReference type="PANTHER" id="PTHR24198:SF165">
    <property type="entry name" value="ANKYRIN REPEAT-CONTAINING PROTEIN-RELATED"/>
    <property type="match status" value="1"/>
</dbReference>
<sequence>MANSFGIPELGKLPNELLFKIAREVAADDDVDADLAAFARTCRRLHAAGDHLLYSRAKIRHPYLLAYAAECGNIHTIKRLLQEGVDVNTRHCRVVQHFKCPFEKQRNRRCAPRAATFKDNYLVREDKITSSAEYVAGGYTNIWEFCKDEEEQGHSQVLGFAREGTPLWARRDYEASPLHLAAGKGHLAVMNLLLDNGASIDAEDSRACTCSRYPATAERLTGPTLASLLPLGGGHTPLHMAACQGRAEAVELLMTKGAKIFDVNHSYLNDLFYYAVTLQQPEIAKQCLLDTPQAARQELVNRRDHRGLPPIWYAAQDYHYGSAMLSLLAENGADLDADLGVGFTPLIHACLLGRFDVASKLLHLGASPHMRYEWCNIPIITDYEHHTGQSVTGFRPLDLVATFQHSRDSTSREGLDSWGRAEYKCLTAAARAVKQVELVGELLDKGARIDYVAVGYGMVQSAVLLAAQRHNMAVLEAIIKHPRFRSKEGCSQAIMMAMRNGACDNFRIFNRPARPTQIRTGVGLDPHFQQVEAWLREASNWDPLEDHFEHMGQVLSFALEEAAAEEPAADDEQETKDA</sequence>
<keyword evidence="1" id="KW-0677">Repeat</keyword>
<evidence type="ECO:0000313" key="4">
    <source>
        <dbReference type="EMBL" id="KAK0712053.1"/>
    </source>
</evidence>
<dbReference type="Gene3D" id="1.25.40.20">
    <property type="entry name" value="Ankyrin repeat-containing domain"/>
    <property type="match status" value="3"/>
</dbReference>
<proteinExistence type="predicted"/>